<dbReference type="InterPro" id="IPR053139">
    <property type="entry name" value="Surface_bspA-like"/>
</dbReference>
<dbReference type="Proteomes" id="UP000215539">
    <property type="component" value="Chromosome 1"/>
</dbReference>
<dbReference type="Pfam" id="PF13306">
    <property type="entry name" value="LRR_5"/>
    <property type="match status" value="2"/>
</dbReference>
<dbReference type="PANTHER" id="PTHR45661">
    <property type="entry name" value="SURFACE ANTIGEN"/>
    <property type="match status" value="1"/>
</dbReference>
<sequence>MLENNELDDFYDEEEINEEDNWGGYIIDDPFETAYFGPKLSEWYNRDIVTLDMQTNPYLREVEKIGANVFAGIKSLETIILPKKLKCIGSHAFYGTSIKVLILPEMFEAIEDEAFVGMKCLESVVFPEELKCISRAAFKGVRTLKLVAFPKYLDMIDEDAFANTGLTSINLSSKSCTEIKEYAFLGSKLSSLTISSDIFGDSGFRGLDTLKKLEIQQGVEFLGDWTFSETGVTEVIIPSSMKRIDEGLFYGAELRTILLPDSITVIDNHAFERTKLNDIRIPDSVISIGESAFDDCKRLTIAMISKSTQYIGDNAFRNCKNLSRLLVRSLIPPVLQMSYNDRGKIHCFDIEVAPGVYKLNEKLEICVPMESVELYKTAEGWKEYANNIIGVSDIRLNLAHPPLFR</sequence>
<keyword evidence="3" id="KW-1185">Reference proteome</keyword>
<dbReference type="Proteomes" id="UP000065822">
    <property type="component" value="Chromosome"/>
</dbReference>
<evidence type="ECO:0000313" key="1">
    <source>
        <dbReference type="EMBL" id="AMD85153.1"/>
    </source>
</evidence>
<dbReference type="SUPFAM" id="SSF52058">
    <property type="entry name" value="L domain-like"/>
    <property type="match status" value="2"/>
</dbReference>
<dbReference type="InterPro" id="IPR032675">
    <property type="entry name" value="LRR_dom_sf"/>
</dbReference>
<reference evidence="2 4" key="2">
    <citation type="submission" date="2017-06" db="EMBL/GenBank/DDBJ databases">
        <authorList>
            <consortium name="Pathogen Informatics"/>
        </authorList>
    </citation>
    <scope>NUCLEOTIDE SEQUENCE [LARGE SCALE GENOMIC DNA]</scope>
    <source>
        <strain evidence="2 4">NCTC12947</strain>
    </source>
</reference>
<dbReference type="AlphaFoldDB" id="A0AAX2GXM5"/>
<name>A0AAX2GXM5_9FLAO</name>
<dbReference type="KEGG" id="chg:AXF12_06265"/>
<gene>
    <name evidence="1" type="ORF">AXF12_06265</name>
    <name evidence="2" type="ORF">SAMEA44541418_00458</name>
</gene>
<protein>
    <recommendedName>
        <fullName evidence="5">Leucine-rich repeat domain-containing protein</fullName>
    </recommendedName>
</protein>
<evidence type="ECO:0000313" key="3">
    <source>
        <dbReference type="Proteomes" id="UP000065822"/>
    </source>
</evidence>
<proteinExistence type="predicted"/>
<dbReference type="EMBL" id="CP014227">
    <property type="protein sequence ID" value="AMD85153.1"/>
    <property type="molecule type" value="Genomic_DNA"/>
</dbReference>
<organism evidence="2 4">
    <name type="scientific">Capnocytophaga haemolytica</name>
    <dbReference type="NCBI Taxonomy" id="45243"/>
    <lineage>
        <taxon>Bacteria</taxon>
        <taxon>Pseudomonadati</taxon>
        <taxon>Bacteroidota</taxon>
        <taxon>Flavobacteriia</taxon>
        <taxon>Flavobacteriales</taxon>
        <taxon>Flavobacteriaceae</taxon>
        <taxon>Capnocytophaga</taxon>
    </lineage>
</organism>
<accession>A0AAX2GXM5</accession>
<dbReference type="PANTHER" id="PTHR45661:SF3">
    <property type="entry name" value="IG-LIKE DOMAIN-CONTAINING PROTEIN"/>
    <property type="match status" value="1"/>
</dbReference>
<dbReference type="Gene3D" id="3.80.10.10">
    <property type="entry name" value="Ribonuclease Inhibitor"/>
    <property type="match status" value="2"/>
</dbReference>
<dbReference type="RefSeq" id="WP_066429280.1">
    <property type="nucleotide sequence ID" value="NZ_CP014227.1"/>
</dbReference>
<evidence type="ECO:0000313" key="4">
    <source>
        <dbReference type="Proteomes" id="UP000215539"/>
    </source>
</evidence>
<reference evidence="1 3" key="1">
    <citation type="submission" date="2016-02" db="EMBL/GenBank/DDBJ databases">
        <authorList>
            <person name="Holder M.E."/>
            <person name="Ajami N.J."/>
            <person name="Petrosino J.F."/>
        </authorList>
    </citation>
    <scope>NUCLEOTIDE SEQUENCE [LARGE SCALE GENOMIC DNA]</scope>
    <source>
        <strain evidence="1 3">CCUG 32990</strain>
    </source>
</reference>
<dbReference type="InterPro" id="IPR026906">
    <property type="entry name" value="LRR_5"/>
</dbReference>
<dbReference type="EMBL" id="LT906449">
    <property type="protein sequence ID" value="SNV04588.1"/>
    <property type="molecule type" value="Genomic_DNA"/>
</dbReference>
<evidence type="ECO:0000313" key="2">
    <source>
        <dbReference type="EMBL" id="SNV04588.1"/>
    </source>
</evidence>
<evidence type="ECO:0008006" key="5">
    <source>
        <dbReference type="Google" id="ProtNLM"/>
    </source>
</evidence>